<dbReference type="EMBL" id="JRLV01000007">
    <property type="protein sequence ID" value="KGO81489.1"/>
    <property type="molecule type" value="Genomic_DNA"/>
</dbReference>
<dbReference type="PROSITE" id="PS51257">
    <property type="entry name" value="PROKAR_LIPOPROTEIN"/>
    <property type="match status" value="1"/>
</dbReference>
<evidence type="ECO:0008006" key="3">
    <source>
        <dbReference type="Google" id="ProtNLM"/>
    </source>
</evidence>
<comment type="caution">
    <text evidence="1">The sequence shown here is derived from an EMBL/GenBank/DDBJ whole genome shotgun (WGS) entry which is preliminary data.</text>
</comment>
<dbReference type="RefSeq" id="WP_035132756.1">
    <property type="nucleotide sequence ID" value="NZ_JRLV01000007.1"/>
</dbReference>
<reference evidence="1 2" key="1">
    <citation type="submission" date="2013-09" db="EMBL/GenBank/DDBJ databases">
        <authorList>
            <person name="Zeng Z."/>
            <person name="Chen C."/>
        </authorList>
    </citation>
    <scope>NUCLEOTIDE SEQUENCE [LARGE SCALE GENOMIC DNA]</scope>
    <source>
        <strain evidence="1 2">F44-8</strain>
    </source>
</reference>
<accession>A0A0A2LNI4</accession>
<dbReference type="AlphaFoldDB" id="A0A0A2LNI4"/>
<protein>
    <recommendedName>
        <fullName evidence="3">Lipoprotein</fullName>
    </recommendedName>
</protein>
<sequence length="187" mass="21525">MKKLISLLAIVSLFSCSNDDAPQENHEFLNSLVSKYKLVSVDTDVPIDLNGDNIPQTDLMLEADCFLFGSFALYMGEFVYKPSSGYKEFGLHVPCVYYDLANESYTTCLVGLSLFCFYEVNEETKEIIITGRNEEREAEFGSVTEVYWEDSLIHFIVNKELYTTNGWQEVNIHMVYQKWDFLNNVPN</sequence>
<gene>
    <name evidence="1" type="ORF">Q763_07525</name>
</gene>
<keyword evidence="2" id="KW-1185">Reference proteome</keyword>
<dbReference type="Proteomes" id="UP000030129">
    <property type="component" value="Unassembled WGS sequence"/>
</dbReference>
<name>A0A0A2LNI4_9FLAO</name>
<organism evidence="1 2">
    <name type="scientific">Flavobacterium beibuense F44-8</name>
    <dbReference type="NCBI Taxonomy" id="1406840"/>
    <lineage>
        <taxon>Bacteria</taxon>
        <taxon>Pseudomonadati</taxon>
        <taxon>Bacteroidota</taxon>
        <taxon>Flavobacteriia</taxon>
        <taxon>Flavobacteriales</taxon>
        <taxon>Flavobacteriaceae</taxon>
        <taxon>Flavobacterium</taxon>
    </lineage>
</organism>
<evidence type="ECO:0000313" key="2">
    <source>
        <dbReference type="Proteomes" id="UP000030129"/>
    </source>
</evidence>
<proteinExistence type="predicted"/>
<evidence type="ECO:0000313" key="1">
    <source>
        <dbReference type="EMBL" id="KGO81489.1"/>
    </source>
</evidence>